<accession>A0A5B7JZ79</accession>
<dbReference type="AlphaFoldDB" id="A0A5B7JZ79"/>
<organism evidence="1 2">
    <name type="scientific">Portunus trituberculatus</name>
    <name type="common">Swimming crab</name>
    <name type="synonym">Neptunus trituberculatus</name>
    <dbReference type="NCBI Taxonomy" id="210409"/>
    <lineage>
        <taxon>Eukaryota</taxon>
        <taxon>Metazoa</taxon>
        <taxon>Ecdysozoa</taxon>
        <taxon>Arthropoda</taxon>
        <taxon>Crustacea</taxon>
        <taxon>Multicrustacea</taxon>
        <taxon>Malacostraca</taxon>
        <taxon>Eumalacostraca</taxon>
        <taxon>Eucarida</taxon>
        <taxon>Decapoda</taxon>
        <taxon>Pleocyemata</taxon>
        <taxon>Brachyura</taxon>
        <taxon>Eubrachyura</taxon>
        <taxon>Portunoidea</taxon>
        <taxon>Portunidae</taxon>
        <taxon>Portuninae</taxon>
        <taxon>Portunus</taxon>
    </lineage>
</organism>
<gene>
    <name evidence="1" type="ORF">E2C01_092924</name>
</gene>
<dbReference type="EMBL" id="VSRR010110640">
    <property type="protein sequence ID" value="MPC97604.1"/>
    <property type="molecule type" value="Genomic_DNA"/>
</dbReference>
<sequence>MSSVCLPQGMVSLDRIPRPRVLSVESPCASGNVFFDKCLLSLVKCLSARVTVFFLTSLIFRTETEKEE</sequence>
<dbReference type="Proteomes" id="UP000324222">
    <property type="component" value="Unassembled WGS sequence"/>
</dbReference>
<comment type="caution">
    <text evidence="1">The sequence shown here is derived from an EMBL/GenBank/DDBJ whole genome shotgun (WGS) entry which is preliminary data.</text>
</comment>
<reference evidence="1 2" key="1">
    <citation type="submission" date="2019-05" db="EMBL/GenBank/DDBJ databases">
        <title>Another draft genome of Portunus trituberculatus and its Hox gene families provides insights of decapod evolution.</title>
        <authorList>
            <person name="Jeong J.-H."/>
            <person name="Song I."/>
            <person name="Kim S."/>
            <person name="Choi T."/>
            <person name="Kim D."/>
            <person name="Ryu S."/>
            <person name="Kim W."/>
        </authorList>
    </citation>
    <scope>NUCLEOTIDE SEQUENCE [LARGE SCALE GENOMIC DNA]</scope>
    <source>
        <tissue evidence="1">Muscle</tissue>
    </source>
</reference>
<evidence type="ECO:0000313" key="2">
    <source>
        <dbReference type="Proteomes" id="UP000324222"/>
    </source>
</evidence>
<evidence type="ECO:0000313" key="1">
    <source>
        <dbReference type="EMBL" id="MPC97604.1"/>
    </source>
</evidence>
<name>A0A5B7JZ79_PORTR</name>
<keyword evidence="2" id="KW-1185">Reference proteome</keyword>
<proteinExistence type="predicted"/>
<protein>
    <submittedName>
        <fullName evidence="1">Uncharacterized protein</fullName>
    </submittedName>
</protein>